<dbReference type="Gene3D" id="3.80.10.10">
    <property type="entry name" value="Ribonuclease Inhibitor"/>
    <property type="match status" value="1"/>
</dbReference>
<feature type="domain" description="Zer-1-like leucine-rich repeats region" evidence="1">
    <location>
        <begin position="56"/>
        <end position="116"/>
    </location>
</feature>
<dbReference type="AlphaFoldDB" id="A0AAU9PGD4"/>
<dbReference type="SUPFAM" id="SSF52047">
    <property type="entry name" value="RNI-like"/>
    <property type="match status" value="1"/>
</dbReference>
<dbReference type="PANTHER" id="PTHR11017:SF492">
    <property type="entry name" value="TIR DOMAIN, P-LOOP CONTAINING NUCLEOSIDE TRIPHOSPHATE HYDROLASE"/>
    <property type="match status" value="1"/>
</dbReference>
<organism evidence="2 3">
    <name type="scientific">Lactuca virosa</name>
    <dbReference type="NCBI Taxonomy" id="75947"/>
    <lineage>
        <taxon>Eukaryota</taxon>
        <taxon>Viridiplantae</taxon>
        <taxon>Streptophyta</taxon>
        <taxon>Embryophyta</taxon>
        <taxon>Tracheophyta</taxon>
        <taxon>Spermatophyta</taxon>
        <taxon>Magnoliopsida</taxon>
        <taxon>eudicotyledons</taxon>
        <taxon>Gunneridae</taxon>
        <taxon>Pentapetalae</taxon>
        <taxon>asterids</taxon>
        <taxon>campanulids</taxon>
        <taxon>Asterales</taxon>
        <taxon>Asteraceae</taxon>
        <taxon>Cichorioideae</taxon>
        <taxon>Cichorieae</taxon>
        <taxon>Lactucinae</taxon>
        <taxon>Lactuca</taxon>
    </lineage>
</organism>
<dbReference type="InterPro" id="IPR056845">
    <property type="entry name" value="LRR_Zer-1"/>
</dbReference>
<proteinExistence type="predicted"/>
<dbReference type="PANTHER" id="PTHR11017">
    <property type="entry name" value="LEUCINE-RICH REPEAT-CONTAINING PROTEIN"/>
    <property type="match status" value="1"/>
</dbReference>
<dbReference type="GO" id="GO:0006952">
    <property type="term" value="P:defense response"/>
    <property type="evidence" value="ECO:0007669"/>
    <property type="project" value="InterPro"/>
</dbReference>
<evidence type="ECO:0000259" key="1">
    <source>
        <dbReference type="Pfam" id="PF25013"/>
    </source>
</evidence>
<gene>
    <name evidence="2" type="ORF">LVIROSA_LOCUS34696</name>
</gene>
<evidence type="ECO:0000313" key="3">
    <source>
        <dbReference type="Proteomes" id="UP001157418"/>
    </source>
</evidence>
<evidence type="ECO:0000313" key="2">
    <source>
        <dbReference type="EMBL" id="CAH1449200.1"/>
    </source>
</evidence>
<sequence>MARNIVLQESKDPAKRSRVSQNYESYRLLGKGQGSDSIEGLALDMRKLEEGMRSDVLNSLKILNLKECYELVSIHNLSRLPNLESLILWNCSSLTHVCESIGGLKSLALLDFTGCKYLMKTLKRLREFVYRGCNKVSEIQGLFKLVPIAKHDEADLGHMKWIKAYQDYRVYLVGDEITKERDLRIQVLYEYGIMSTYLPGIRDESMPMPDYMSLIPFLSFRVPSTEKHRIRGLNVTCLYRLSGEDEDMWVLFIKISNITNGLNWMYNPMVYCQPRFYEDAVWLSYWPIGNILDTGDEINVSIVGNGLMVSECSASFVYIDDGELELENCKSYTKEEEVIGGDLSGFELTIGAYYLCRRDYFKITTPDWLKVLLGDTIHYKKYTLYRRHYYRRQGALATTLYIVAAKALCRQ</sequence>
<comment type="caution">
    <text evidence="2">The sequence shown here is derived from an EMBL/GenBank/DDBJ whole genome shotgun (WGS) entry which is preliminary data.</text>
</comment>
<dbReference type="InterPro" id="IPR044974">
    <property type="entry name" value="Disease_R_plants"/>
</dbReference>
<reference evidence="2 3" key="1">
    <citation type="submission" date="2022-01" db="EMBL/GenBank/DDBJ databases">
        <authorList>
            <person name="Xiong W."/>
            <person name="Schranz E."/>
        </authorList>
    </citation>
    <scope>NUCLEOTIDE SEQUENCE [LARGE SCALE GENOMIC DNA]</scope>
</reference>
<accession>A0AAU9PGD4</accession>
<name>A0AAU9PGD4_9ASTR</name>
<dbReference type="InterPro" id="IPR032675">
    <property type="entry name" value="LRR_dom_sf"/>
</dbReference>
<keyword evidence="3" id="KW-1185">Reference proteome</keyword>
<protein>
    <recommendedName>
        <fullName evidence="1">Zer-1-like leucine-rich repeats region domain-containing protein</fullName>
    </recommendedName>
</protein>
<dbReference type="EMBL" id="CAKMRJ010005634">
    <property type="protein sequence ID" value="CAH1449200.1"/>
    <property type="molecule type" value="Genomic_DNA"/>
</dbReference>
<dbReference type="Proteomes" id="UP001157418">
    <property type="component" value="Unassembled WGS sequence"/>
</dbReference>
<dbReference type="Pfam" id="PF25013">
    <property type="entry name" value="LRR_Zer-1"/>
    <property type="match status" value="1"/>
</dbReference>